<geneLocation type="mitochondrion" evidence="2"/>
<organism evidence="2">
    <name type="scientific">Potomida littoralis</name>
    <dbReference type="NCBI Taxonomy" id="165005"/>
    <lineage>
        <taxon>Eukaryota</taxon>
        <taxon>Metazoa</taxon>
        <taxon>Spiralia</taxon>
        <taxon>Lophotrochozoa</taxon>
        <taxon>Mollusca</taxon>
        <taxon>Bivalvia</taxon>
        <taxon>Autobranchia</taxon>
        <taxon>Heteroconchia</taxon>
        <taxon>Palaeoheterodonta</taxon>
        <taxon>Unionida</taxon>
        <taxon>Unionoidea</taxon>
        <taxon>Unionidae</taxon>
        <taxon>Gonideinae</taxon>
        <taxon>Potomida</taxon>
    </lineage>
</organism>
<sequence length="63" mass="6829">MPQLSPMSWVVVFLSFLICWVVLMVTFWWGAGGGYKISCGSVIKGGGGSKIGWKFNSGLKSNK</sequence>
<evidence type="ECO:0000256" key="1">
    <source>
        <dbReference type="SAM" id="Phobius"/>
    </source>
</evidence>
<keyword evidence="1" id="KW-0472">Membrane</keyword>
<dbReference type="CTD" id="4509"/>
<dbReference type="AlphaFoldDB" id="A0A0U2S9G7"/>
<keyword evidence="1" id="KW-0812">Transmembrane</keyword>
<protein>
    <submittedName>
        <fullName evidence="2">ATP synthase F0 subunit 8</fullName>
    </submittedName>
</protein>
<dbReference type="EMBL" id="KT247374">
    <property type="protein sequence ID" value="ALQ78678.1"/>
    <property type="molecule type" value="Genomic_DNA"/>
</dbReference>
<evidence type="ECO:0000313" key="2">
    <source>
        <dbReference type="EMBL" id="ALQ78678.1"/>
    </source>
</evidence>
<feature type="transmembrane region" description="Helical" evidence="1">
    <location>
        <begin position="6"/>
        <end position="29"/>
    </location>
</feature>
<keyword evidence="1" id="KW-1133">Transmembrane helix</keyword>
<keyword evidence="2" id="KW-0496">Mitochondrion</keyword>
<dbReference type="RefSeq" id="YP_009252167.1">
    <property type="nucleotide sequence ID" value="NC_030073.1"/>
</dbReference>
<proteinExistence type="predicted"/>
<reference evidence="2" key="1">
    <citation type="journal article" date="2016" name="Mitochondrial DNA A DNA Mapp Seq Anal">
        <title>The male and female complete mitochondrial genome sequences of the Endangered freshwater mussel Potomida littoralis (Cuvier, 1798) (Bivalvia: Unionidae).</title>
        <authorList>
            <person name="Froufe E."/>
            <person name="Gan H.M."/>
            <person name="Lee Y.P."/>
            <person name="Carneiro J."/>
            <person name="Varandas S."/>
            <person name="Teixeira A."/>
            <person name="Zieritz A."/>
            <person name="Sousa R."/>
            <person name="Lopes-Lima M."/>
        </authorList>
    </citation>
    <scope>NUCLEOTIDE SEQUENCE</scope>
    <source>
        <strain evidence="2">PL702F</strain>
        <tissue evidence="2">Foot tissue</tissue>
    </source>
</reference>
<accession>A0A0U2S9G7</accession>
<dbReference type="GeneID" id="27440796"/>
<gene>
    <name evidence="2" type="primary">atp8</name>
</gene>
<name>A0A0U2S9G7_9BIVA</name>